<dbReference type="PANTHER" id="PTHR12897">
    <property type="entry name" value="COLON CANCER-ASSOCIATED PROTEIN MIC1"/>
    <property type="match status" value="1"/>
</dbReference>
<evidence type="ECO:0000313" key="9">
    <source>
        <dbReference type="EMBL" id="CAK8675593.1"/>
    </source>
</evidence>
<dbReference type="Proteomes" id="UP001642483">
    <property type="component" value="Unassembled WGS sequence"/>
</dbReference>
<evidence type="ECO:0000256" key="4">
    <source>
        <dbReference type="ARBA" id="ARBA00022679"/>
    </source>
</evidence>
<feature type="coiled-coil region" evidence="6">
    <location>
        <begin position="435"/>
        <end position="465"/>
    </location>
</feature>
<keyword evidence="6" id="KW-0175">Coiled coil</keyword>
<feature type="domain" description="PPIase cyclophilin-type" evidence="7">
    <location>
        <begin position="282"/>
        <end position="430"/>
    </location>
</feature>
<dbReference type="PRINTS" id="PR00153">
    <property type="entry name" value="CSAPPISMRASE"/>
</dbReference>
<feature type="domain" description="U-box" evidence="8">
    <location>
        <begin position="35"/>
        <end position="108"/>
    </location>
</feature>
<dbReference type="PROSITE" id="PS00170">
    <property type="entry name" value="CSA_PPIASE_1"/>
    <property type="match status" value="1"/>
</dbReference>
<evidence type="ECO:0000256" key="5">
    <source>
        <dbReference type="ARBA" id="ARBA00022786"/>
    </source>
</evidence>
<sequence length="1186" mass="136195">MGKRQHQSDKMYITGKEWAAFYGGHKKTVENADFRRLPFFCCSISLQPVENPMCTKEGHVFDLLNIVPWLKKYGTNPITGKKIDAKSLVKITFHKNADGKYHCPVLFKVFTENSHIVAVAKTGNVFSYDAVEQLNIKPKNWRDLLSDDPFTRADLITIQDPNNLDKFNLQKFFHFKHDQKLPDEDLKAKSDPRYYMKTVNAETSQTLDELKKNYKGDEILREKVKTKQVVDKFNTSNFSTGKVAASFTSTARAPEVEHEVQAKDIDEVRYEYVKKKGYVRLSTNLGDLNLELHCDIVPKTCENFVQLCKKGYYDGTIFHRSIRNFMIQGGDPTGTGKGGQSYWGTPFKDEFKFNLSHSERGILSMANSGKDSNKSQFFITFRSCKHLDRKHTVFGKLVGGMSTLGRMEAIKTDRKTDSPKESIEIEKAVVFVDPYEEADELLAQLRKDEIAAREKEEEQKRLAKKAATKPKVYKSGVGKYINTSIASKNVQESEPNTKKRKVKLGTELNDFSSCWYMTKSTYAAYKNELNVCQNQKKRMTSAYYFELGKNPVRFDPVSMVTNVFFDEVNQQIFAVKSVVAGTTNVVVKGPTDKIALTFDMKDRGPLISVKFSYHHRVLALQRSERCVDFSNFVDGILDPIEYSQTCKGKTNKILTFHWISDSEVVFVTALGIEFYQVNTEKRFLKLIKSHTLSINWSVFSSDSVVLMAFSSKNLMVPFSFKNCQITKLQKFEVDTPKVSNTCLIERDVSLLSLYNALYAAVLRQPAPNTNEKCLLDLYILSRDQPVRKSFILRLGLVGRFQFSVVDNLIVAHHQVSKTSMMFDVRLPGLSRSNVVFLDPLINPLPIKPFIIKVEEFNTVKLKTETLDRECDLYANSWIVFHPNIVIDAALGCMWYLKLILTDISDMFFDQCHLLDFLLLRKSSKPTILEVCKQALSPIHRAPVTHVASIFSKLNQVYKDYIDAEQFYSQKLESQPDVRHVPHHRNNVVLDQNDVFTQILEPFAANKDIDYQFKFAVLTEYLKSLDSLKIKVKHFIYELLITVMVNGGGTFQLQQFLHHKVIRDSKQVACHLLSLESTHPACFEMALDMLKRLATSDEQVIEVMLSKQMILPALRFIRHVGMYDLVPARKFLNASTHDDMLFYTVYKFFEARNIRLNGKPEFTEKERCNEFMDHYIRLFATDVVKSA</sequence>
<evidence type="ECO:0000256" key="1">
    <source>
        <dbReference type="ARBA" id="ARBA00000900"/>
    </source>
</evidence>
<dbReference type="InterPro" id="IPR049040">
    <property type="entry name" value="RMC1_N"/>
</dbReference>
<proteinExistence type="inferred from homology"/>
<dbReference type="Pfam" id="PF04641">
    <property type="entry name" value="Rtf2"/>
    <property type="match status" value="1"/>
</dbReference>
<comment type="caution">
    <text evidence="9">The sequence shown here is derived from an EMBL/GenBank/DDBJ whole genome shotgun (WGS) entry which is preliminary data.</text>
</comment>
<dbReference type="InterPro" id="IPR003613">
    <property type="entry name" value="Ubox_domain"/>
</dbReference>
<evidence type="ECO:0000256" key="6">
    <source>
        <dbReference type="SAM" id="Coils"/>
    </source>
</evidence>
<comment type="catalytic activity">
    <reaction evidence="1">
        <text>S-ubiquitinyl-[E2 ubiquitin-conjugating enzyme]-L-cysteine + [acceptor protein]-L-lysine = [E2 ubiquitin-conjugating enzyme]-L-cysteine + N(6)-ubiquitinyl-[acceptor protein]-L-lysine.</text>
        <dbReference type="EC" id="2.3.2.27"/>
    </reaction>
</comment>
<dbReference type="Gene3D" id="3.30.40.10">
    <property type="entry name" value="Zinc/RING finger domain, C3HC4 (zinc finger)"/>
    <property type="match status" value="1"/>
</dbReference>
<dbReference type="Gene3D" id="2.40.100.10">
    <property type="entry name" value="Cyclophilin-like"/>
    <property type="match status" value="1"/>
</dbReference>
<dbReference type="InterPro" id="IPR029000">
    <property type="entry name" value="Cyclophilin-like_dom_sf"/>
</dbReference>
<dbReference type="InterPro" id="IPR002130">
    <property type="entry name" value="Cyclophilin-type_PPIase_dom"/>
</dbReference>
<keyword evidence="10" id="KW-1185">Reference proteome</keyword>
<evidence type="ECO:0000259" key="8">
    <source>
        <dbReference type="PROSITE" id="PS51698"/>
    </source>
</evidence>
<dbReference type="InterPro" id="IPR040371">
    <property type="entry name" value="RMC1"/>
</dbReference>
<dbReference type="Pfam" id="PF07035">
    <property type="entry name" value="RMC1_C"/>
    <property type="match status" value="1"/>
</dbReference>
<dbReference type="Pfam" id="PF21029">
    <property type="entry name" value="RMC1_N"/>
    <property type="match status" value="1"/>
</dbReference>
<dbReference type="PROSITE" id="PS50072">
    <property type="entry name" value="CSA_PPIASE_2"/>
    <property type="match status" value="1"/>
</dbReference>
<dbReference type="InterPro" id="IPR009755">
    <property type="entry name" value="RMC1_C"/>
</dbReference>
<dbReference type="SMART" id="SM00504">
    <property type="entry name" value="Ubox"/>
    <property type="match status" value="1"/>
</dbReference>
<dbReference type="InterPro" id="IPR026951">
    <property type="entry name" value="PPIL2_U-box_dom"/>
</dbReference>
<dbReference type="CDD" id="cd16663">
    <property type="entry name" value="RING-Ubox_PPIL2"/>
    <property type="match status" value="1"/>
</dbReference>
<comment type="similarity">
    <text evidence="2">Belongs to the cyclophilin-type PPIase family. PPIL2 subfamily.</text>
</comment>
<evidence type="ECO:0000313" key="10">
    <source>
        <dbReference type="Proteomes" id="UP001642483"/>
    </source>
</evidence>
<evidence type="ECO:0000259" key="7">
    <source>
        <dbReference type="PROSITE" id="PS50072"/>
    </source>
</evidence>
<organism evidence="9 10">
    <name type="scientific">Clavelina lepadiformis</name>
    <name type="common">Light-bulb sea squirt</name>
    <name type="synonym">Ascidia lepadiformis</name>
    <dbReference type="NCBI Taxonomy" id="159417"/>
    <lineage>
        <taxon>Eukaryota</taxon>
        <taxon>Metazoa</taxon>
        <taxon>Chordata</taxon>
        <taxon>Tunicata</taxon>
        <taxon>Ascidiacea</taxon>
        <taxon>Aplousobranchia</taxon>
        <taxon>Clavelinidae</taxon>
        <taxon>Clavelina</taxon>
    </lineage>
</organism>
<evidence type="ECO:0000256" key="2">
    <source>
        <dbReference type="ARBA" id="ARBA00007930"/>
    </source>
</evidence>
<protein>
    <recommendedName>
        <fullName evidence="3">RING-type E3 ubiquitin transferase</fullName>
        <ecNumber evidence="3">2.3.2.27</ecNumber>
    </recommendedName>
</protein>
<dbReference type="PANTHER" id="PTHR12897:SF4">
    <property type="entry name" value="REGULATOR OF MON1-CCZ1 COMPLEX"/>
    <property type="match status" value="1"/>
</dbReference>
<dbReference type="CDD" id="cd01923">
    <property type="entry name" value="cyclophilin_RING"/>
    <property type="match status" value="1"/>
</dbReference>
<gene>
    <name evidence="9" type="ORF">CVLEPA_LOCUS5155</name>
</gene>
<dbReference type="SUPFAM" id="SSF57850">
    <property type="entry name" value="RING/U-box"/>
    <property type="match status" value="1"/>
</dbReference>
<dbReference type="InterPro" id="IPR013083">
    <property type="entry name" value="Znf_RING/FYVE/PHD"/>
</dbReference>
<name>A0ABP0F794_CLALP</name>
<keyword evidence="4" id="KW-0808">Transferase</keyword>
<reference evidence="9 10" key="1">
    <citation type="submission" date="2024-02" db="EMBL/GenBank/DDBJ databases">
        <authorList>
            <person name="Daric V."/>
            <person name="Darras S."/>
        </authorList>
    </citation>
    <scope>NUCLEOTIDE SEQUENCE [LARGE SCALE GENOMIC DNA]</scope>
</reference>
<dbReference type="SUPFAM" id="SSF50891">
    <property type="entry name" value="Cyclophilin-like"/>
    <property type="match status" value="1"/>
</dbReference>
<keyword evidence="5" id="KW-0833">Ubl conjugation pathway</keyword>
<dbReference type="PROSITE" id="PS51698">
    <property type="entry name" value="U_BOX"/>
    <property type="match status" value="1"/>
</dbReference>
<dbReference type="EMBL" id="CAWYQH010000024">
    <property type="protein sequence ID" value="CAK8675593.1"/>
    <property type="molecule type" value="Genomic_DNA"/>
</dbReference>
<dbReference type="EC" id="2.3.2.27" evidence="3"/>
<accession>A0ABP0F794</accession>
<dbReference type="Pfam" id="PF00160">
    <property type="entry name" value="Pro_isomerase"/>
    <property type="match status" value="1"/>
</dbReference>
<dbReference type="InterPro" id="IPR020892">
    <property type="entry name" value="Cyclophilin-type_PPIase_CS"/>
</dbReference>
<evidence type="ECO:0000256" key="3">
    <source>
        <dbReference type="ARBA" id="ARBA00012483"/>
    </source>
</evidence>